<dbReference type="InterPro" id="IPR002725">
    <property type="entry name" value="YgjP-like_metallopeptidase"/>
</dbReference>
<protein>
    <submittedName>
        <fullName evidence="2">M48 family metallopeptidase</fullName>
    </submittedName>
</protein>
<feature type="domain" description="YgjP-like metallopeptidase" evidence="1">
    <location>
        <begin position="20"/>
        <end position="215"/>
    </location>
</feature>
<evidence type="ECO:0000259" key="1">
    <source>
        <dbReference type="Pfam" id="PF01863"/>
    </source>
</evidence>
<dbReference type="InterPro" id="IPR053136">
    <property type="entry name" value="UTP_pyrophosphatase-like"/>
</dbReference>
<dbReference type="PANTHER" id="PTHR30399:SF1">
    <property type="entry name" value="UTP PYROPHOSPHATASE"/>
    <property type="match status" value="1"/>
</dbReference>
<proteinExistence type="predicted"/>
<dbReference type="Proteomes" id="UP000640583">
    <property type="component" value="Unassembled WGS sequence"/>
</dbReference>
<organism evidence="2 3">
    <name type="scientific">Halocynthiibacter styelae</name>
    <dbReference type="NCBI Taxonomy" id="2761955"/>
    <lineage>
        <taxon>Bacteria</taxon>
        <taxon>Pseudomonadati</taxon>
        <taxon>Pseudomonadota</taxon>
        <taxon>Alphaproteobacteria</taxon>
        <taxon>Rhodobacterales</taxon>
        <taxon>Paracoccaceae</taxon>
        <taxon>Halocynthiibacter</taxon>
    </lineage>
</organism>
<keyword evidence="3" id="KW-1185">Reference proteome</keyword>
<reference evidence="2" key="1">
    <citation type="submission" date="2020-10" db="EMBL/GenBank/DDBJ databases">
        <title>Paenihalocynthiibacter styelae gen. nov., sp. nov., isolated from stalked sea squirt Styela clava.</title>
        <authorList>
            <person name="Kim Y.-O."/>
            <person name="Yoon J.-H."/>
        </authorList>
    </citation>
    <scope>NUCLEOTIDE SEQUENCE</scope>
    <source>
        <strain evidence="2">MYP1-1</strain>
    </source>
</reference>
<accession>A0A8J7IC13</accession>
<dbReference type="AlphaFoldDB" id="A0A8J7IC13"/>
<dbReference type="CDD" id="cd07344">
    <property type="entry name" value="M48_yhfN_like"/>
    <property type="match status" value="1"/>
</dbReference>
<dbReference type="Gene3D" id="3.30.2010.10">
    <property type="entry name" value="Metalloproteases ('zincins'), catalytic domain"/>
    <property type="match status" value="1"/>
</dbReference>
<evidence type="ECO:0000313" key="3">
    <source>
        <dbReference type="Proteomes" id="UP000640583"/>
    </source>
</evidence>
<sequence length="225" mass="25077">MILPGDPPVTIDLKRNARARRMTLRVSRLDGRVTLSVPKRLKEAEARAFAEEKAPWIRKQLATQPDLQTPVIGGHLLYQGELYPVVAGKGRVAKLTDGQFVTPGAAETAAKKLAALLKLLARDRLIAASDHYAAALGTDYSAIQLRDTRSRWGSCSSQGKLMYSWRLIMAPPEVLDYVAAHEVAHLREMNHSAAFWKLVDQICPGYEAPRAWLRESGNQLHAWQF</sequence>
<dbReference type="PANTHER" id="PTHR30399">
    <property type="entry name" value="UNCHARACTERIZED PROTEIN YGJP"/>
    <property type="match status" value="1"/>
</dbReference>
<gene>
    <name evidence="2" type="ORF">H1D41_03990</name>
</gene>
<name>A0A8J7IC13_9RHOB</name>
<dbReference type="RefSeq" id="WP_228847689.1">
    <property type="nucleotide sequence ID" value="NZ_JADCKQ010000002.1"/>
</dbReference>
<comment type="caution">
    <text evidence="2">The sequence shown here is derived from an EMBL/GenBank/DDBJ whole genome shotgun (WGS) entry which is preliminary data.</text>
</comment>
<evidence type="ECO:0000313" key="2">
    <source>
        <dbReference type="EMBL" id="MBI1492793.1"/>
    </source>
</evidence>
<dbReference type="EMBL" id="JADCKQ010000002">
    <property type="protein sequence ID" value="MBI1492793.1"/>
    <property type="molecule type" value="Genomic_DNA"/>
</dbReference>
<dbReference type="Pfam" id="PF01863">
    <property type="entry name" value="YgjP-like"/>
    <property type="match status" value="1"/>
</dbReference>